<dbReference type="Proteomes" id="UP000516384">
    <property type="component" value="Chromosome"/>
</dbReference>
<accession>A0A7H0Y9H7</accession>
<dbReference type="AlphaFoldDB" id="A0A7H0Y9H7"/>
<proteinExistence type="predicted"/>
<organism evidence="1 2">
    <name type="scientific">Paenibacillus peoriae</name>
    <dbReference type="NCBI Taxonomy" id="59893"/>
    <lineage>
        <taxon>Bacteria</taxon>
        <taxon>Bacillati</taxon>
        <taxon>Bacillota</taxon>
        <taxon>Bacilli</taxon>
        <taxon>Bacillales</taxon>
        <taxon>Paenibacillaceae</taxon>
        <taxon>Paenibacillus</taxon>
    </lineage>
</organism>
<evidence type="ECO:0000313" key="1">
    <source>
        <dbReference type="EMBL" id="QNR67735.1"/>
    </source>
</evidence>
<dbReference type="EMBL" id="CP061172">
    <property type="protein sequence ID" value="QNR67735.1"/>
    <property type="molecule type" value="Genomic_DNA"/>
</dbReference>
<protein>
    <submittedName>
        <fullName evidence="1">Uncharacterized protein</fullName>
    </submittedName>
</protein>
<reference evidence="1 2" key="1">
    <citation type="submission" date="2020-09" db="EMBL/GenBank/DDBJ databases">
        <title>Characterization of Paenibacillus peoriae strain ZF390 with broad-spectrum antimicrobial activity as a potential biocontrol agent.</title>
        <authorList>
            <person name="Li L."/>
            <person name="Zhao Y."/>
            <person name="Li B."/>
            <person name="Xie X."/>
        </authorList>
    </citation>
    <scope>NUCLEOTIDE SEQUENCE [LARGE SCALE GENOMIC DNA]</scope>
    <source>
        <strain evidence="1 2">ZF390</strain>
    </source>
</reference>
<name>A0A7H0Y9H7_9BACL</name>
<evidence type="ECO:0000313" key="2">
    <source>
        <dbReference type="Proteomes" id="UP000516384"/>
    </source>
</evidence>
<sequence length="69" mass="7652">MTIVHKKANGRAKEASVMPYLLFRKRKPAAFAQAFSFLWVHEVKSSANRTLFNKEVSLTVTGASIIVGT</sequence>
<gene>
    <name evidence="1" type="ORF">IAQ67_00930</name>
</gene>